<dbReference type="InterPro" id="IPR000515">
    <property type="entry name" value="MetI-like"/>
</dbReference>
<evidence type="ECO:0000256" key="5">
    <source>
        <dbReference type="ARBA" id="ARBA00022989"/>
    </source>
</evidence>
<organism evidence="9 10">
    <name type="scientific">Caballeronia telluris</name>
    <dbReference type="NCBI Taxonomy" id="326475"/>
    <lineage>
        <taxon>Bacteria</taxon>
        <taxon>Pseudomonadati</taxon>
        <taxon>Pseudomonadota</taxon>
        <taxon>Betaproteobacteria</taxon>
        <taxon>Burkholderiales</taxon>
        <taxon>Burkholderiaceae</taxon>
        <taxon>Caballeronia</taxon>
    </lineage>
</organism>
<evidence type="ECO:0000256" key="3">
    <source>
        <dbReference type="ARBA" id="ARBA00022475"/>
    </source>
</evidence>
<dbReference type="Pfam" id="PF00528">
    <property type="entry name" value="BPD_transp_1"/>
    <property type="match status" value="1"/>
</dbReference>
<feature type="transmembrane region" description="Helical" evidence="7">
    <location>
        <begin position="145"/>
        <end position="164"/>
    </location>
</feature>
<evidence type="ECO:0000256" key="2">
    <source>
        <dbReference type="ARBA" id="ARBA00022448"/>
    </source>
</evidence>
<evidence type="ECO:0000313" key="10">
    <source>
        <dbReference type="Proteomes" id="UP000054717"/>
    </source>
</evidence>
<protein>
    <submittedName>
        <fullName evidence="9">Binding-protein-dependent transport system inner membrane protein</fullName>
    </submittedName>
</protein>
<keyword evidence="6 7" id="KW-0472">Membrane</keyword>
<feature type="transmembrane region" description="Helical" evidence="7">
    <location>
        <begin position="56"/>
        <end position="80"/>
    </location>
</feature>
<evidence type="ECO:0000256" key="1">
    <source>
        <dbReference type="ARBA" id="ARBA00004651"/>
    </source>
</evidence>
<evidence type="ECO:0000256" key="7">
    <source>
        <dbReference type="RuleBase" id="RU363032"/>
    </source>
</evidence>
<dbReference type="AlphaFoldDB" id="A0A158K4P7"/>
<dbReference type="EMBL" id="FCNZ02000028">
    <property type="protein sequence ID" value="SAL76086.1"/>
    <property type="molecule type" value="Genomic_DNA"/>
</dbReference>
<evidence type="ECO:0000313" key="9">
    <source>
        <dbReference type="EMBL" id="SAL76086.1"/>
    </source>
</evidence>
<dbReference type="Proteomes" id="UP000054717">
    <property type="component" value="Unassembled WGS sequence"/>
</dbReference>
<evidence type="ECO:0000256" key="4">
    <source>
        <dbReference type="ARBA" id="ARBA00022692"/>
    </source>
</evidence>
<dbReference type="InterPro" id="IPR035906">
    <property type="entry name" value="MetI-like_sf"/>
</dbReference>
<feature type="domain" description="ABC transmembrane type-1" evidence="8">
    <location>
        <begin position="79"/>
        <end position="259"/>
    </location>
</feature>
<comment type="subcellular location">
    <subcellularLocation>
        <location evidence="1 7">Cell membrane</location>
        <topology evidence="1 7">Multi-pass membrane protein</topology>
    </subcellularLocation>
</comment>
<keyword evidence="3" id="KW-1003">Cell membrane</keyword>
<feature type="transmembrane region" description="Helical" evidence="7">
    <location>
        <begin position="241"/>
        <end position="262"/>
    </location>
</feature>
<keyword evidence="10" id="KW-1185">Reference proteome</keyword>
<dbReference type="PANTHER" id="PTHR30151:SF0">
    <property type="entry name" value="ABC TRANSPORTER PERMEASE PROTEIN MJ0413-RELATED"/>
    <property type="match status" value="1"/>
</dbReference>
<evidence type="ECO:0000256" key="6">
    <source>
        <dbReference type="ARBA" id="ARBA00023136"/>
    </source>
</evidence>
<dbReference type="CDD" id="cd06261">
    <property type="entry name" value="TM_PBP2"/>
    <property type="match status" value="1"/>
</dbReference>
<comment type="similarity">
    <text evidence="7">Belongs to the binding-protein-dependent transport system permease family.</text>
</comment>
<keyword evidence="2 7" id="KW-0813">Transport</keyword>
<dbReference type="GO" id="GO:0055085">
    <property type="term" value="P:transmembrane transport"/>
    <property type="evidence" value="ECO:0007669"/>
    <property type="project" value="InterPro"/>
</dbReference>
<gene>
    <name evidence="9" type="ORF">AWB66_05326</name>
</gene>
<dbReference type="SUPFAM" id="SSF161098">
    <property type="entry name" value="MetI-like"/>
    <property type="match status" value="1"/>
</dbReference>
<dbReference type="GO" id="GO:0005886">
    <property type="term" value="C:plasma membrane"/>
    <property type="evidence" value="ECO:0007669"/>
    <property type="project" value="UniProtKB-SubCell"/>
</dbReference>
<name>A0A158K4P7_9BURK</name>
<dbReference type="Gene3D" id="1.10.3720.10">
    <property type="entry name" value="MetI-like"/>
    <property type="match status" value="1"/>
</dbReference>
<feature type="transmembrane region" description="Helical" evidence="7">
    <location>
        <begin position="210"/>
        <end position="229"/>
    </location>
</feature>
<feature type="transmembrane region" description="Helical" evidence="7">
    <location>
        <begin position="26"/>
        <end position="44"/>
    </location>
</feature>
<dbReference type="PROSITE" id="PS50928">
    <property type="entry name" value="ABC_TM1"/>
    <property type="match status" value="1"/>
</dbReference>
<keyword evidence="5 7" id="KW-1133">Transmembrane helix</keyword>
<accession>A0A158K4P7</accession>
<dbReference type="PANTHER" id="PTHR30151">
    <property type="entry name" value="ALKANE SULFONATE ABC TRANSPORTER-RELATED, MEMBRANE SUBUNIT"/>
    <property type="match status" value="1"/>
</dbReference>
<evidence type="ECO:0000259" key="8">
    <source>
        <dbReference type="PROSITE" id="PS50928"/>
    </source>
</evidence>
<feature type="transmembrane region" description="Helical" evidence="7">
    <location>
        <begin position="86"/>
        <end position="109"/>
    </location>
</feature>
<feature type="transmembrane region" description="Helical" evidence="7">
    <location>
        <begin position="121"/>
        <end position="139"/>
    </location>
</feature>
<reference evidence="9" key="1">
    <citation type="submission" date="2016-01" db="EMBL/GenBank/DDBJ databases">
        <authorList>
            <person name="Peeters Charlotte."/>
        </authorList>
    </citation>
    <scope>NUCLEOTIDE SEQUENCE</scope>
    <source>
        <strain evidence="9">LMG 22936</strain>
    </source>
</reference>
<sequence length="277" mass="29179">MISQLLPRAKQAPAEAGHAGLPRRPALTPSAVRMLCIALLLVFWELAPRLGWVPEVMLAPLSSTLAAGFANGSMFAINLASTVGEMAVALALVFTLGGACGLLLGSVAALRDTLLPLASSLYAVPLVILYPLLTAWIGIGVESKIVFGAIYGFFPMLLTTAAGVRTVDRQLLVAARSMGALRMQLVRHVLVPAAVPSVLSGMRLGSAMTAIGVVVAEMMAATSGIGFVITQNRTLFNTSNVYFGVLLVLVLAVALDQLVNFLQRIAARRYPQPENKS</sequence>
<dbReference type="RefSeq" id="WP_087633085.1">
    <property type="nucleotide sequence ID" value="NZ_FCNZ02000028.1"/>
</dbReference>
<comment type="caution">
    <text evidence="9">The sequence shown here is derived from an EMBL/GenBank/DDBJ whole genome shotgun (WGS) entry which is preliminary data.</text>
</comment>
<dbReference type="STRING" id="326475.AWB66_05326"/>
<proteinExistence type="inferred from homology"/>
<keyword evidence="4 7" id="KW-0812">Transmembrane</keyword>